<feature type="region of interest" description="Disordered" evidence="9">
    <location>
        <begin position="1482"/>
        <end position="1521"/>
    </location>
</feature>
<keyword evidence="4 12" id="KW-0418">Kinase</keyword>
<dbReference type="EMBL" id="CP059668">
    <property type="protein sequence ID" value="QRW24139.1"/>
    <property type="molecule type" value="Genomic_DNA"/>
</dbReference>
<keyword evidence="3 7" id="KW-0547">Nucleotide-binding</keyword>
<dbReference type="PANTHER" id="PTHR24350">
    <property type="entry name" value="SERINE/THREONINE-PROTEIN KINASE IAL-RELATED"/>
    <property type="match status" value="1"/>
</dbReference>
<feature type="cross-link" description="Glycyl lysine isopeptide (Lys-Gly) (interchain with G-Cter in SUMO2)" evidence="8">
    <location>
        <position position="1081"/>
    </location>
</feature>
<evidence type="ECO:0000313" key="12">
    <source>
        <dbReference type="EMBL" id="QRW24139.1"/>
    </source>
</evidence>
<dbReference type="InterPro" id="IPR001849">
    <property type="entry name" value="PH_domain"/>
</dbReference>
<dbReference type="InterPro" id="IPR011993">
    <property type="entry name" value="PH-like_dom_sf"/>
</dbReference>
<feature type="compositionally biased region" description="Low complexity" evidence="9">
    <location>
        <begin position="1500"/>
        <end position="1512"/>
    </location>
</feature>
<dbReference type="SMART" id="SM00233">
    <property type="entry name" value="PH"/>
    <property type="match status" value="1"/>
</dbReference>
<dbReference type="SUPFAM" id="SSF56112">
    <property type="entry name" value="Protein kinase-like (PK-like)"/>
    <property type="match status" value="1"/>
</dbReference>
<keyword evidence="1" id="KW-0723">Serine/threonine-protein kinase</keyword>
<dbReference type="InterPro" id="IPR011009">
    <property type="entry name" value="Kinase-like_dom_sf"/>
</dbReference>
<accession>A0A8H8P257</accession>
<dbReference type="SUPFAM" id="SSF50729">
    <property type="entry name" value="PH domain-like"/>
    <property type="match status" value="1"/>
</dbReference>
<dbReference type="PROSITE" id="PS50011">
    <property type="entry name" value="PROTEIN_KINASE_DOM"/>
    <property type="match status" value="1"/>
</dbReference>
<dbReference type="InterPro" id="IPR008271">
    <property type="entry name" value="Ser/Thr_kinase_AS"/>
</dbReference>
<dbReference type="GO" id="GO:0004674">
    <property type="term" value="F:protein serine/threonine kinase activity"/>
    <property type="evidence" value="ECO:0007669"/>
    <property type="project" value="UniProtKB-KW"/>
</dbReference>
<dbReference type="Proteomes" id="UP000650533">
    <property type="component" value="Chromosome 11"/>
</dbReference>
<feature type="binding site" evidence="7">
    <location>
        <position position="1097"/>
    </location>
    <ligand>
        <name>ATP</name>
        <dbReference type="ChEBI" id="CHEBI:30616"/>
    </ligand>
</feature>
<feature type="region of interest" description="Disordered" evidence="9">
    <location>
        <begin position="723"/>
        <end position="835"/>
    </location>
</feature>
<dbReference type="Gene3D" id="2.30.29.30">
    <property type="entry name" value="Pleckstrin-homology domain (PH domain)/Phosphotyrosine-binding domain (PTB)"/>
    <property type="match status" value="1"/>
</dbReference>
<dbReference type="Gene3D" id="1.25.10.10">
    <property type="entry name" value="Leucine-rich Repeat Variant"/>
    <property type="match status" value="1"/>
</dbReference>
<dbReference type="InterPro" id="IPR000719">
    <property type="entry name" value="Prot_kinase_dom"/>
</dbReference>
<dbReference type="GO" id="GO:0005524">
    <property type="term" value="F:ATP binding"/>
    <property type="evidence" value="ECO:0007669"/>
    <property type="project" value="UniProtKB-KW"/>
</dbReference>
<evidence type="ECO:0000256" key="4">
    <source>
        <dbReference type="ARBA" id="ARBA00022777"/>
    </source>
</evidence>
<dbReference type="Pfam" id="PF00069">
    <property type="entry name" value="Pkinase"/>
    <property type="match status" value="1"/>
</dbReference>
<feature type="compositionally biased region" description="Polar residues" evidence="9">
    <location>
        <begin position="873"/>
        <end position="884"/>
    </location>
</feature>
<dbReference type="InterPro" id="IPR011989">
    <property type="entry name" value="ARM-like"/>
</dbReference>
<dbReference type="InterPro" id="IPR030616">
    <property type="entry name" value="Aur-like"/>
</dbReference>
<evidence type="ECO:0000256" key="7">
    <source>
        <dbReference type="PIRSR" id="PIRSR630616-2"/>
    </source>
</evidence>
<feature type="region of interest" description="Disordered" evidence="9">
    <location>
        <begin position="1104"/>
        <end position="1124"/>
    </location>
</feature>
<evidence type="ECO:0000259" key="10">
    <source>
        <dbReference type="PROSITE" id="PS50003"/>
    </source>
</evidence>
<feature type="compositionally biased region" description="Polar residues" evidence="9">
    <location>
        <begin position="1376"/>
        <end position="1385"/>
    </location>
</feature>
<feature type="region of interest" description="Disordered" evidence="9">
    <location>
        <begin position="872"/>
        <end position="935"/>
    </location>
</feature>
<evidence type="ECO:0000313" key="13">
    <source>
        <dbReference type="Proteomes" id="UP000650533"/>
    </source>
</evidence>
<keyword evidence="5 7" id="KW-0067">ATP-binding</keyword>
<feature type="compositionally biased region" description="Low complexity" evidence="9">
    <location>
        <begin position="885"/>
        <end position="895"/>
    </location>
</feature>
<feature type="domain" description="Protein kinase" evidence="11">
    <location>
        <begin position="936"/>
        <end position="1324"/>
    </location>
</feature>
<dbReference type="GeneID" id="67032742"/>
<reference evidence="12" key="1">
    <citation type="submission" date="2020-05" db="EMBL/GenBank/DDBJ databases">
        <title>Evolutionary and genomic comparisons of hybrid uninucleate and nonhybrid Rhizoctonia fungi.</title>
        <authorList>
            <person name="Li C."/>
            <person name="Chen X."/>
        </authorList>
    </citation>
    <scope>NUCLEOTIDE SEQUENCE</scope>
    <source>
        <strain evidence="12">AG-1 IA</strain>
    </source>
</reference>
<feature type="region of interest" description="Disordered" evidence="9">
    <location>
        <begin position="1253"/>
        <end position="1275"/>
    </location>
</feature>
<feature type="domain" description="PH" evidence="10">
    <location>
        <begin position="1526"/>
        <end position="1560"/>
    </location>
</feature>
<feature type="region of interest" description="Disordered" evidence="9">
    <location>
        <begin position="1302"/>
        <end position="1323"/>
    </location>
</feature>
<evidence type="ECO:0000256" key="3">
    <source>
        <dbReference type="ARBA" id="ARBA00022741"/>
    </source>
</evidence>
<dbReference type="PROSITE" id="PS00108">
    <property type="entry name" value="PROTEIN_KINASE_ST"/>
    <property type="match status" value="1"/>
</dbReference>
<dbReference type="PROSITE" id="PS50003">
    <property type="entry name" value="PH_DOMAIN"/>
    <property type="match status" value="1"/>
</dbReference>
<evidence type="ECO:0000259" key="11">
    <source>
        <dbReference type="PROSITE" id="PS50011"/>
    </source>
</evidence>
<evidence type="ECO:0000256" key="2">
    <source>
        <dbReference type="ARBA" id="ARBA00022679"/>
    </source>
</evidence>
<evidence type="ECO:0000256" key="8">
    <source>
        <dbReference type="PIRSR" id="PIRSR630616-3"/>
    </source>
</evidence>
<dbReference type="RefSeq" id="XP_043184376.1">
    <property type="nucleotide sequence ID" value="XM_043330279.1"/>
</dbReference>
<feature type="compositionally biased region" description="Polar residues" evidence="9">
    <location>
        <begin position="1114"/>
        <end position="1124"/>
    </location>
</feature>
<sequence length="1579" mass="171044">MARSDLSRKIEQASDYVQMVNILLKELKLPDPTKRQGLKRFAINYSQYSRKINACYDAHNQPAHKDYLVLAVIVNLWAKLGVDMVLRDRIIADGIIERMAVLLQEGPDDTRQSVLFALSTLTHHGGEHARKMIAVLTVPAIIDLLDTPNCRARVAELGIAVLAHSMGAAITEGEPHFHEGAEVIIPAALRSIDGVRMLSTITEAIRRPDADEELVSHGLDLLRTLAFSYRKPLLETSAERPLVAALASPNLDVRLLGLTGLLRLGSSVTEREGRQINPLQIWKISGNMEEHFSPKLMEAMRNQYGGLEGGMIAELAEDGMGMGFETMVNGDSGDPLQTGRDLCKSIMEKEFSLGAGFLYGMGGNGTYTRAISALRASKNPSDAHLPAVIEIKLAIATGDRHRIWSLGDAAMQRFPDVGFFYYARSIWTEDPRLALRLAKKGLACSDLTDYIKRGLLFKSADAGYEMTVDGGPLEIAQPGSPAWREGVAILHCAQEDARAYIEMTPMDQRNMKTAIYNYIAITLLLEGDQIFKDIEKIRPYVEKLSIAEQISSVIQPLAKTQRKLAIDTIIPLFAKPMKNWRTVISRLDKPSRGHHRHSHLTEDDPDHILANWLARTQFDDEDAAQTEFADINAPDDTSYGTALADVLVYRCSLCGNPSASLKRCARCKSVRYCDDVCAIIAQCICHLDVVVIISLVAGEHTADTASSTATVFVPTVKAPFAYRSSSRARSPSRPPVSPSTPRGSRAPPPVWVPRELGRADSDDDSDSVLPALAPPSSRRGSESRMRAQSRKGSVSTVRRCEQPETPIISHSRGPSLSEFAPPASPKSPPGLLAGSPKIIPRALVGPGKRSRVPSTASSAAVLAGQLEVVGGPSQVQTSSSLNPNVPSAVSRTAAPSPTPPPTGRKRRTQSTSTTKARSRSTSAAPRQRQAVSAADFEFGPELGSGSYSTVVKAWLKGNTGANSSSAPGVMGGIAGVLEVSDKQYLINKGKVKYANVEKSALALLGAGNQHRGHPGVVKLHWTFHDPTSLYFVLDLVPNGELLDRIKKLGSLTSEGARYYTAQIVDAVGWMHNLGVIHRDLKPENILLDEGFRVKITDFGSARIDPMEGQGGGVTNPSSVGPSSTANGAVDSVVDQPRASSFVGTAEYVSPELLINNVTSRSQALEYQVPEHFDSVAEELVKNILVLEPTARPTIAAIRSHPFLADTVPTSARVPMEFESDEDDDWNRFVDGSNEEEGGPKDVSSYMARMGYFGPGALPQQSTSSEPTPRATEPSYNFQDYRFGEVSTVPIPATAETSLLLQAEPAPHSRSSIPPSLPPILSPGLSTLENEIAVEDDDYVPELQSKEQRIRTDPLRASHSSTISGAGTASSSEGSPLGSTVGTARTGSGERMPAAGGDVEGLRTALAVMGLGSDSERLTSALAPGEAPMFMSSILSRPRHRLTAVLPSKRRILILTTTPRLLCIKEERDRVVVKFALLFSGREAPQPPSNARGRSIARWKQQPSTSSASTQSTDRGGDIQNVETKGEKSFIIQTLSKIYTFVADNSEEAQRWVQQIKAVQQAQIQRRRSSRLSTRPTVIV</sequence>
<feature type="compositionally biased region" description="Basic and acidic residues" evidence="9">
    <location>
        <begin position="1345"/>
        <end position="1355"/>
    </location>
</feature>
<name>A0A8H8P257_9AGAM</name>
<feature type="compositionally biased region" description="Low complexity" evidence="9">
    <location>
        <begin position="1356"/>
        <end position="1374"/>
    </location>
</feature>
<dbReference type="SMART" id="SM00220">
    <property type="entry name" value="S_TKc"/>
    <property type="match status" value="1"/>
</dbReference>
<feature type="compositionally biased region" description="Low complexity" evidence="9">
    <location>
        <begin position="909"/>
        <end position="930"/>
    </location>
</feature>
<feature type="active site" description="Proton acceptor" evidence="6">
    <location>
        <position position="1079"/>
    </location>
</feature>
<dbReference type="Gene3D" id="1.10.510.10">
    <property type="entry name" value="Transferase(Phosphotransferase) domain 1"/>
    <property type="match status" value="1"/>
</dbReference>
<feature type="binding site" evidence="7">
    <location>
        <begin position="1083"/>
        <end position="1084"/>
    </location>
    <ligand>
        <name>ATP</name>
        <dbReference type="ChEBI" id="CHEBI:30616"/>
    </ligand>
</feature>
<evidence type="ECO:0000256" key="5">
    <source>
        <dbReference type="ARBA" id="ARBA00022840"/>
    </source>
</evidence>
<evidence type="ECO:0000256" key="1">
    <source>
        <dbReference type="ARBA" id="ARBA00022527"/>
    </source>
</evidence>
<dbReference type="Gene3D" id="3.30.200.20">
    <property type="entry name" value="Phosphorylase Kinase, domain 1"/>
    <property type="match status" value="1"/>
</dbReference>
<evidence type="ECO:0000256" key="6">
    <source>
        <dbReference type="PIRSR" id="PIRSR630616-1"/>
    </source>
</evidence>
<keyword evidence="2" id="KW-0808">Transferase</keyword>
<gene>
    <name evidence="12" type="ORF">RhiXN_10463</name>
</gene>
<protein>
    <submittedName>
        <fullName evidence="12">3-phosphoinositide dependent protein kinase-1</fullName>
    </submittedName>
</protein>
<evidence type="ECO:0000256" key="9">
    <source>
        <dbReference type="SAM" id="MobiDB-lite"/>
    </source>
</evidence>
<dbReference type="KEGG" id="rsx:RhiXN_10463"/>
<proteinExistence type="predicted"/>
<dbReference type="InterPro" id="IPR016024">
    <property type="entry name" value="ARM-type_fold"/>
</dbReference>
<dbReference type="SUPFAM" id="SSF48371">
    <property type="entry name" value="ARM repeat"/>
    <property type="match status" value="1"/>
</dbReference>
<organism evidence="12 13">
    <name type="scientific">Rhizoctonia solani</name>
    <dbReference type="NCBI Taxonomy" id="456999"/>
    <lineage>
        <taxon>Eukaryota</taxon>
        <taxon>Fungi</taxon>
        <taxon>Dikarya</taxon>
        <taxon>Basidiomycota</taxon>
        <taxon>Agaricomycotina</taxon>
        <taxon>Agaricomycetes</taxon>
        <taxon>Cantharellales</taxon>
        <taxon>Ceratobasidiaceae</taxon>
        <taxon>Rhizoctonia</taxon>
    </lineage>
</organism>
<feature type="region of interest" description="Disordered" evidence="9">
    <location>
        <begin position="1345"/>
        <end position="1397"/>
    </location>
</feature>